<evidence type="ECO:0000256" key="2">
    <source>
        <dbReference type="SAM" id="SignalP"/>
    </source>
</evidence>
<proteinExistence type="predicted"/>
<dbReference type="GO" id="GO:0004222">
    <property type="term" value="F:metalloendopeptidase activity"/>
    <property type="evidence" value="ECO:0007669"/>
    <property type="project" value="TreeGrafter"/>
</dbReference>
<dbReference type="PANTHER" id="PTHR21666:SF289">
    <property type="entry name" value="L-ALA--D-GLU ENDOPEPTIDASE"/>
    <property type="match status" value="1"/>
</dbReference>
<dbReference type="Pfam" id="PF01551">
    <property type="entry name" value="Peptidase_M23"/>
    <property type="match status" value="1"/>
</dbReference>
<accession>A0AB39HNB8</accession>
<protein>
    <submittedName>
        <fullName evidence="4">M23 family metallopeptidase</fullName>
    </submittedName>
</protein>
<dbReference type="InterPro" id="IPR050570">
    <property type="entry name" value="Cell_wall_metabolism_enzyme"/>
</dbReference>
<gene>
    <name evidence="4" type="ORF">AB4Y30_12035</name>
</gene>
<dbReference type="EMBL" id="CP162599">
    <property type="protein sequence ID" value="XDK31751.1"/>
    <property type="molecule type" value="Genomic_DNA"/>
</dbReference>
<evidence type="ECO:0000313" key="4">
    <source>
        <dbReference type="EMBL" id="XDK31751.1"/>
    </source>
</evidence>
<reference evidence="4" key="1">
    <citation type="submission" date="2024-07" db="EMBL/GenBank/DDBJ databases">
        <title>Halotolerant mesophilic bacterium Ornithinibacillus sp. 4-3, sp. nov., isolated from soil.</title>
        <authorList>
            <person name="Sidarenka A.V."/>
            <person name="Guliayeva D.E."/>
            <person name="Leanovich S.I."/>
            <person name="Hileuskaya K.S."/>
            <person name="Akhremchuk A.E."/>
            <person name="Sikolenko M.A."/>
            <person name="Valentovich L.N."/>
        </authorList>
    </citation>
    <scope>NUCLEOTIDE SEQUENCE</scope>
    <source>
        <strain evidence="4">4-3</strain>
    </source>
</reference>
<sequence>MYYKQIFYLCSFFYLFFIPFLVHAEDSTEEKLAQERLALYKKTEALSLIPWYYIAAIDQYERNIQTDIDPSSLISIHVPDEKWYGLSNISKHSSANVISLFDGIGLDGNADGLADSTNPEDILYSFSQYLASYGTTKEDIKIALFDYYQRDLTVQAITQTAEVFKKFQDIELTDRTFPLPTTHNYTYQSTWGAGRGFGGVRIHEGTDIFASYGTPVQSTTYGVIELKGWNLFGGWRLGIRDTHNIYHYYAHLNSYHEGIEVGSIVKPGDILGSVGSSGYGPPGTAGKFPAHLHYGMYKDNGHSEWSFDPYPYLRKWESTGKSK</sequence>
<evidence type="ECO:0000259" key="3">
    <source>
        <dbReference type="Pfam" id="PF01551"/>
    </source>
</evidence>
<dbReference type="InterPro" id="IPR016047">
    <property type="entry name" value="M23ase_b-sheet_dom"/>
</dbReference>
<dbReference type="SUPFAM" id="SSF51261">
    <property type="entry name" value="Duplicated hybrid motif"/>
    <property type="match status" value="1"/>
</dbReference>
<dbReference type="AlphaFoldDB" id="A0AB39HNB8"/>
<evidence type="ECO:0000256" key="1">
    <source>
        <dbReference type="ARBA" id="ARBA00022729"/>
    </source>
</evidence>
<organism evidence="4">
    <name type="scientific">Ornithinibacillus sp. 4-3</name>
    <dbReference type="NCBI Taxonomy" id="3231488"/>
    <lineage>
        <taxon>Bacteria</taxon>
        <taxon>Bacillati</taxon>
        <taxon>Bacillota</taxon>
        <taxon>Bacilli</taxon>
        <taxon>Bacillales</taxon>
        <taxon>Bacillaceae</taxon>
        <taxon>Ornithinibacillus</taxon>
    </lineage>
</organism>
<feature type="chain" id="PRO_5044256877" evidence="2">
    <location>
        <begin position="25"/>
        <end position="323"/>
    </location>
</feature>
<dbReference type="CDD" id="cd12797">
    <property type="entry name" value="M23_peptidase"/>
    <property type="match status" value="1"/>
</dbReference>
<feature type="domain" description="M23ase beta-sheet core" evidence="3">
    <location>
        <begin position="202"/>
        <end position="301"/>
    </location>
</feature>
<keyword evidence="1 2" id="KW-0732">Signal</keyword>
<name>A0AB39HNB8_9BACI</name>
<feature type="signal peptide" evidence="2">
    <location>
        <begin position="1"/>
        <end position="24"/>
    </location>
</feature>
<dbReference type="PANTHER" id="PTHR21666">
    <property type="entry name" value="PEPTIDASE-RELATED"/>
    <property type="match status" value="1"/>
</dbReference>
<dbReference type="Gene3D" id="2.70.70.10">
    <property type="entry name" value="Glucose Permease (Domain IIA)"/>
    <property type="match status" value="1"/>
</dbReference>
<dbReference type="InterPro" id="IPR011055">
    <property type="entry name" value="Dup_hybrid_motif"/>
</dbReference>
<dbReference type="RefSeq" id="WP_368652476.1">
    <property type="nucleotide sequence ID" value="NZ_CP162599.1"/>
</dbReference>